<gene>
    <name evidence="1" type="ORF">CVU82_01675</name>
</gene>
<name>A0A2N2E9C0_9BACT</name>
<sequence>MSKLKPFHESIVDAIDLCQEKDIFILSSILVNTKIPKNHNVIIAAWEKKIEELSCPDYDVVDAILEQKKEAEEKSVDVTFLTDDPKIKSQLMQLGHSFSQVVAENNADLAESIRQEALMLKGETK</sequence>
<accession>A0A2N2E9C0</accession>
<organism evidence="1 2">
    <name type="scientific">Candidatus Falkowbacteria bacterium HGW-Falkowbacteria-1</name>
    <dbReference type="NCBI Taxonomy" id="2013768"/>
    <lineage>
        <taxon>Bacteria</taxon>
        <taxon>Candidatus Falkowiibacteriota</taxon>
    </lineage>
</organism>
<dbReference type="Proteomes" id="UP000233517">
    <property type="component" value="Unassembled WGS sequence"/>
</dbReference>
<reference evidence="1 2" key="1">
    <citation type="journal article" date="2017" name="ISME J.">
        <title>Potential for microbial H2 and metal transformations associated with novel bacteria and archaea in deep terrestrial subsurface sediments.</title>
        <authorList>
            <person name="Hernsdorf A.W."/>
            <person name="Amano Y."/>
            <person name="Miyakawa K."/>
            <person name="Ise K."/>
            <person name="Suzuki Y."/>
            <person name="Anantharaman K."/>
            <person name="Probst A."/>
            <person name="Burstein D."/>
            <person name="Thomas B.C."/>
            <person name="Banfield J.F."/>
        </authorList>
    </citation>
    <scope>NUCLEOTIDE SEQUENCE [LARGE SCALE GENOMIC DNA]</scope>
    <source>
        <strain evidence="1">HGW-Falkowbacteria-1</strain>
    </source>
</reference>
<evidence type="ECO:0000313" key="2">
    <source>
        <dbReference type="Proteomes" id="UP000233517"/>
    </source>
</evidence>
<dbReference type="EMBL" id="PHAI01000002">
    <property type="protein sequence ID" value="PKM91289.1"/>
    <property type="molecule type" value="Genomic_DNA"/>
</dbReference>
<protein>
    <submittedName>
        <fullName evidence="1">Uncharacterized protein</fullName>
    </submittedName>
</protein>
<comment type="caution">
    <text evidence="1">The sequence shown here is derived from an EMBL/GenBank/DDBJ whole genome shotgun (WGS) entry which is preliminary data.</text>
</comment>
<proteinExistence type="predicted"/>
<evidence type="ECO:0000313" key="1">
    <source>
        <dbReference type="EMBL" id="PKM91289.1"/>
    </source>
</evidence>
<dbReference type="AlphaFoldDB" id="A0A2N2E9C0"/>